<dbReference type="GO" id="GO:0009820">
    <property type="term" value="P:alkaloid metabolic process"/>
    <property type="evidence" value="ECO:0007669"/>
    <property type="project" value="InterPro"/>
</dbReference>
<evidence type="ECO:0008006" key="7">
    <source>
        <dbReference type="Google" id="ProtNLM"/>
    </source>
</evidence>
<accession>A0A8H6P1D2</accession>
<evidence type="ECO:0000256" key="2">
    <source>
        <dbReference type="ARBA" id="ARBA00022679"/>
    </source>
</evidence>
<dbReference type="Pfam" id="PF11991">
    <property type="entry name" value="Trp_DMAT"/>
    <property type="match status" value="1"/>
</dbReference>
<feature type="binding site" evidence="3">
    <location>
        <position position="410"/>
    </location>
    <ligand>
        <name>dimethylallyl diphosphate</name>
        <dbReference type="ChEBI" id="CHEBI:57623"/>
    </ligand>
</feature>
<dbReference type="AlphaFoldDB" id="A0A8H6P1D2"/>
<evidence type="ECO:0000313" key="5">
    <source>
        <dbReference type="EMBL" id="KAF7166114.1"/>
    </source>
</evidence>
<feature type="binding site" evidence="3">
    <location>
        <position position="414"/>
    </location>
    <ligand>
        <name>dimethylallyl diphosphate</name>
        <dbReference type="ChEBI" id="CHEBI:57623"/>
    </ligand>
</feature>
<dbReference type="PANTHER" id="PTHR40627:SF3">
    <property type="entry name" value="PRENYLTRANSFERASE ASQH2-RELATED"/>
    <property type="match status" value="1"/>
</dbReference>
<comment type="caution">
    <text evidence="4">The sequence shown here is derived from an EMBL/GenBank/DDBJ whole genome shotgun (WGS) entry which is preliminary data.</text>
</comment>
<feature type="binding site" evidence="3">
    <location>
        <position position="91"/>
    </location>
    <ligand>
        <name>L-tryptophan</name>
        <dbReference type="ChEBI" id="CHEBI:57912"/>
    </ligand>
</feature>
<dbReference type="GO" id="GO:0016765">
    <property type="term" value="F:transferase activity, transferring alkyl or aryl (other than methyl) groups"/>
    <property type="evidence" value="ECO:0007669"/>
    <property type="project" value="InterPro"/>
</dbReference>
<dbReference type="OrthoDB" id="5392033at2759"/>
<dbReference type="SFLD" id="SFLDS00036">
    <property type="entry name" value="Aromatic_Prenyltransferase"/>
    <property type="match status" value="1"/>
</dbReference>
<feature type="binding site" evidence="3">
    <location>
        <position position="262"/>
    </location>
    <ligand>
        <name>dimethylallyl diphosphate</name>
        <dbReference type="ChEBI" id="CHEBI:57623"/>
    </ligand>
</feature>
<evidence type="ECO:0000313" key="4">
    <source>
        <dbReference type="EMBL" id="KAF7114973.1"/>
    </source>
</evidence>
<keyword evidence="6" id="KW-1185">Reference proteome</keyword>
<dbReference type="InterPro" id="IPR033964">
    <property type="entry name" value="ABBA"/>
</dbReference>
<dbReference type="EMBL" id="JACBAD010002120">
    <property type="protein sequence ID" value="KAF7114973.1"/>
    <property type="molecule type" value="Genomic_DNA"/>
</dbReference>
<feature type="binding site" evidence="3">
    <location>
        <begin position="82"/>
        <end position="83"/>
    </location>
    <ligand>
        <name>L-tryptophan</name>
        <dbReference type="ChEBI" id="CHEBI:57912"/>
    </ligand>
</feature>
<feature type="binding site" evidence="3">
    <location>
        <position position="190"/>
    </location>
    <ligand>
        <name>dimethylallyl diphosphate</name>
        <dbReference type="ChEBI" id="CHEBI:57623"/>
    </ligand>
</feature>
<evidence type="ECO:0000256" key="1">
    <source>
        <dbReference type="ARBA" id="ARBA00010209"/>
    </source>
</evidence>
<dbReference type="CDD" id="cd13929">
    <property type="entry name" value="PT-DMATS_CymD"/>
    <property type="match status" value="1"/>
</dbReference>
<organism evidence="4 6">
    <name type="scientific">Aspergillus hiratsukae</name>
    <dbReference type="NCBI Taxonomy" id="1194566"/>
    <lineage>
        <taxon>Eukaryota</taxon>
        <taxon>Fungi</taxon>
        <taxon>Dikarya</taxon>
        <taxon>Ascomycota</taxon>
        <taxon>Pezizomycotina</taxon>
        <taxon>Eurotiomycetes</taxon>
        <taxon>Eurotiomycetidae</taxon>
        <taxon>Eurotiales</taxon>
        <taxon>Aspergillaceae</taxon>
        <taxon>Aspergillus</taxon>
        <taxon>Aspergillus subgen. Fumigati</taxon>
    </lineage>
</organism>
<feature type="binding site" evidence="3">
    <location>
        <position position="260"/>
    </location>
    <ligand>
        <name>dimethylallyl diphosphate</name>
        <dbReference type="ChEBI" id="CHEBI:57623"/>
    </ligand>
</feature>
<dbReference type="PIRSF" id="PIRSF000509">
    <property type="entry name" value="Trp_DMAT"/>
    <property type="match status" value="1"/>
</dbReference>
<feature type="binding site" evidence="3">
    <location>
        <position position="245"/>
    </location>
    <ligand>
        <name>L-tryptophan</name>
        <dbReference type="ChEBI" id="CHEBI:57912"/>
    </ligand>
</feature>
<feature type="binding site" evidence="3">
    <location>
        <position position="344"/>
    </location>
    <ligand>
        <name>dimethylallyl diphosphate</name>
        <dbReference type="ChEBI" id="CHEBI:57623"/>
    </ligand>
</feature>
<dbReference type="InterPro" id="IPR012148">
    <property type="entry name" value="ABBA_DMATS-like"/>
</dbReference>
<feature type="binding site" evidence="3">
    <location>
        <position position="192"/>
    </location>
    <ligand>
        <name>L-tryptophan</name>
        <dbReference type="ChEBI" id="CHEBI:57912"/>
    </ligand>
</feature>
<dbReference type="SFLD" id="SFLDG01162">
    <property type="entry name" value="I"/>
    <property type="match status" value="1"/>
</dbReference>
<reference evidence="4" key="1">
    <citation type="submission" date="2020-06" db="EMBL/GenBank/DDBJ databases">
        <title>Draft genome sequences of strains closely related to Aspergillus parafelis and Aspergillus hiratsukae.</title>
        <authorList>
            <person name="Dos Santos R.A.C."/>
            <person name="Rivero-Menendez O."/>
            <person name="Steenwyk J.L."/>
            <person name="Mead M.E."/>
            <person name="Goldman G.H."/>
            <person name="Alastruey-Izquierdo A."/>
            <person name="Rokas A."/>
        </authorList>
    </citation>
    <scope>NUCLEOTIDE SEQUENCE</scope>
    <source>
        <strain evidence="4">CNM-CM5793</strain>
        <strain evidence="5">CNM-CM6106</strain>
    </source>
</reference>
<feature type="binding site" evidence="3">
    <location>
        <position position="346"/>
    </location>
    <ligand>
        <name>dimethylallyl diphosphate</name>
        <dbReference type="ChEBI" id="CHEBI:57623"/>
    </ligand>
</feature>
<sequence length="460" mass="52283">MTITKFNASDANVYKVLTLALEFPNEDQRLWWHSTAPMFAQMLDSCNYSIHAQYKYLIEYKNYVIPWLGVYPRNDKARWLSILTRYGTPFELSLNCSDSLVRYTYEPINAHTGTAKDSFNTHAIWDSLADLRTIYKGVDLEWLEHFKRDLTLNDEEAAYLVKHNLAGDQIRTQNKLAVDLKPNGSMVKTYIYPALKAVATGRSIEDLIFTSAYHLAERHTGIAKGVAALHEYVRLRGPNSTATPRLLSCDLVDPAKARIKIYLIEQMVSLEALEDLWTLGGRRTSPSDMAGLELIRELWSLLRLRPGLQKYPAGYLPLGAVPNEQLPLMANFTIHPNNPLPQPQVYFTTFGMNDMAVADALVTFFERRGWHEMARSYKSNLCSYYPHADHAALNHLHAYISFSYQNNKPYLSVYLQSFETGDWILWNATGIASSCVDAVHEAPGVFHKGVRQNGSLECQS</sequence>
<feature type="binding site" evidence="3">
    <location>
        <position position="258"/>
    </location>
    <ligand>
        <name>dimethylallyl diphosphate</name>
        <dbReference type="ChEBI" id="CHEBI:57623"/>
    </ligand>
</feature>
<name>A0A8H6P1D2_9EURO</name>
<dbReference type="Proteomes" id="UP000630445">
    <property type="component" value="Unassembled WGS sequence"/>
</dbReference>
<evidence type="ECO:0000256" key="3">
    <source>
        <dbReference type="PIRSR" id="PIRSR000509-1"/>
    </source>
</evidence>
<comment type="similarity">
    <text evidence="1">Belongs to the tryptophan dimethylallyltransferase family.</text>
</comment>
<dbReference type="NCBIfam" id="TIGR03429">
    <property type="entry name" value="arom_pren_DMATS"/>
    <property type="match status" value="1"/>
</dbReference>
<dbReference type="InterPro" id="IPR017795">
    <property type="entry name" value="ABBA_NscD-like"/>
</dbReference>
<dbReference type="Proteomes" id="UP000662466">
    <property type="component" value="Unassembled WGS sequence"/>
</dbReference>
<dbReference type="PANTHER" id="PTHR40627">
    <property type="entry name" value="INDOLE PRENYLTRANSFERASE TDIB-RELATED"/>
    <property type="match status" value="1"/>
</dbReference>
<dbReference type="EMBL" id="JACBAF010002150">
    <property type="protein sequence ID" value="KAF7166114.1"/>
    <property type="molecule type" value="Genomic_DNA"/>
</dbReference>
<gene>
    <name evidence="4" type="ORF">CNMCM5793_000743</name>
    <name evidence="5" type="ORF">CNMCM6106_002072</name>
</gene>
<feature type="binding site" evidence="3">
    <location>
        <position position="102"/>
    </location>
    <ligand>
        <name>dimethylallyl diphosphate</name>
        <dbReference type="ChEBI" id="CHEBI:57623"/>
    </ligand>
</feature>
<feature type="binding site" evidence="3">
    <location>
        <position position="188"/>
    </location>
    <ligand>
        <name>dimethylallyl diphosphate</name>
        <dbReference type="ChEBI" id="CHEBI:57623"/>
    </ligand>
</feature>
<evidence type="ECO:0000313" key="6">
    <source>
        <dbReference type="Proteomes" id="UP000630445"/>
    </source>
</evidence>
<proteinExistence type="inferred from homology"/>
<protein>
    <recommendedName>
        <fullName evidence="7">4-dimethylallyltryptophan synthase</fullName>
    </recommendedName>
</protein>
<keyword evidence="2" id="KW-0808">Transferase</keyword>